<organism evidence="2 3">
    <name type="scientific">Trichoglossum hirsutum</name>
    <dbReference type="NCBI Taxonomy" id="265104"/>
    <lineage>
        <taxon>Eukaryota</taxon>
        <taxon>Fungi</taxon>
        <taxon>Dikarya</taxon>
        <taxon>Ascomycota</taxon>
        <taxon>Pezizomycotina</taxon>
        <taxon>Geoglossomycetes</taxon>
        <taxon>Geoglossales</taxon>
        <taxon>Geoglossaceae</taxon>
        <taxon>Trichoglossum</taxon>
    </lineage>
</organism>
<evidence type="ECO:0000313" key="3">
    <source>
        <dbReference type="Proteomes" id="UP000750711"/>
    </source>
</evidence>
<dbReference type="PANTHER" id="PTHR38049:SF1">
    <property type="entry name" value="PROTEIN KINASE DOMAIN-CONTAINING PROTEIN"/>
    <property type="match status" value="1"/>
</dbReference>
<gene>
    <name evidence="2" type="ORF">GP486_003930</name>
</gene>
<dbReference type="PANTHER" id="PTHR38049">
    <property type="entry name" value="RICIN B LECTIN DOMAIN-CONTAINING PROTEIN"/>
    <property type="match status" value="1"/>
</dbReference>
<comment type="caution">
    <text evidence="2">The sequence shown here is derived from an EMBL/GenBank/DDBJ whole genome shotgun (WGS) entry which is preliminary data.</text>
</comment>
<accession>A0A9P8LC30</accession>
<evidence type="ECO:0000313" key="2">
    <source>
        <dbReference type="EMBL" id="KAH0559554.1"/>
    </source>
</evidence>
<protein>
    <submittedName>
        <fullName evidence="2">Uncharacterized protein</fullName>
    </submittedName>
</protein>
<sequence length="216" mass="24458">MVIGLLTIVSIPTIIGTSEAVSEQRKQNDQAKRSEKFNVAAACDVNHVRAKEEVDGRFVVLRDGKVTVYLSYPGDSFFLYLDHAPGGSERKSGHPFCGYYFQYPGADFEGLVSTISDDPPMLNWIFIDRDTRELKYGNRTQSLPNIAGPWNWTEDEKWLTLEDQEAFVAVEEEEGIWAVYYDKEGDLSGLPEKGKILDVQLERKLLCGVESKRIRV</sequence>
<keyword evidence="3" id="KW-1185">Reference proteome</keyword>
<proteinExistence type="predicted"/>
<evidence type="ECO:0000256" key="1">
    <source>
        <dbReference type="SAM" id="SignalP"/>
    </source>
</evidence>
<feature type="signal peptide" evidence="1">
    <location>
        <begin position="1"/>
        <end position="20"/>
    </location>
</feature>
<dbReference type="EMBL" id="JAGHQM010000571">
    <property type="protein sequence ID" value="KAH0559554.1"/>
    <property type="molecule type" value="Genomic_DNA"/>
</dbReference>
<dbReference type="Proteomes" id="UP000750711">
    <property type="component" value="Unassembled WGS sequence"/>
</dbReference>
<dbReference type="AlphaFoldDB" id="A0A9P8LC30"/>
<name>A0A9P8LC30_9PEZI</name>
<reference evidence="2" key="1">
    <citation type="submission" date="2021-03" db="EMBL/GenBank/DDBJ databases">
        <title>Comparative genomics and phylogenomic investigation of the class Geoglossomycetes provide insights into ecological specialization and systematics.</title>
        <authorList>
            <person name="Melie T."/>
            <person name="Pirro S."/>
            <person name="Miller A.N."/>
            <person name="Quandt A."/>
        </authorList>
    </citation>
    <scope>NUCLEOTIDE SEQUENCE</scope>
    <source>
        <strain evidence="2">CAQ_001_2017</strain>
    </source>
</reference>
<keyword evidence="1" id="KW-0732">Signal</keyword>
<feature type="chain" id="PRO_5040286301" evidence="1">
    <location>
        <begin position="21"/>
        <end position="216"/>
    </location>
</feature>